<name>A0A1E7N3U0_KITAU</name>
<accession>A0A8H9HEN9</accession>
<organism evidence="2 3">
    <name type="scientific">Kitasatospora aureofaciens</name>
    <name type="common">Streptomyces aureofaciens</name>
    <dbReference type="NCBI Taxonomy" id="1894"/>
    <lineage>
        <taxon>Bacteria</taxon>
        <taxon>Bacillati</taxon>
        <taxon>Actinomycetota</taxon>
        <taxon>Actinomycetes</taxon>
        <taxon>Kitasatosporales</taxon>
        <taxon>Streptomycetaceae</taxon>
        <taxon>Kitasatospora</taxon>
    </lineage>
</organism>
<reference evidence="1" key="1">
    <citation type="journal article" date="2014" name="Int. J. Syst. Evol. Microbiol.">
        <title>Complete genome sequence of Corynebacterium casei LMG S-19264T (=DSM 44701T), isolated from a smear-ripened cheese.</title>
        <authorList>
            <consortium name="US DOE Joint Genome Institute (JGI-PGF)"/>
            <person name="Walter F."/>
            <person name="Albersmeier A."/>
            <person name="Kalinowski J."/>
            <person name="Ruckert C."/>
        </authorList>
    </citation>
    <scope>NUCLEOTIDE SEQUENCE</scope>
    <source>
        <strain evidence="1">JCM 4434</strain>
    </source>
</reference>
<dbReference type="Proteomes" id="UP000037395">
    <property type="component" value="Unassembled WGS sequence"/>
</dbReference>
<reference evidence="2 3" key="2">
    <citation type="submission" date="2014-07" db="EMBL/GenBank/DDBJ databases">
        <authorList>
            <person name="Zhang J.E."/>
            <person name="Yang H."/>
            <person name="Guo J."/>
            <person name="Deng Z."/>
            <person name="Luo H."/>
            <person name="Luo M."/>
            <person name="Zhao B."/>
        </authorList>
    </citation>
    <scope>NUCLEOTIDE SEQUENCE [LARGE SCALE GENOMIC DNA]</scope>
    <source>
        <strain evidence="2">ATCC 10762</strain>
        <strain evidence="3">ATCC 10762 / DSM 40127 / CCM 3239 / JCM 4008 / LMG 5968 / NBRC 12843 / NCIMB 8234 / A-377</strain>
    </source>
</reference>
<dbReference type="RefSeq" id="WP_050366979.1">
    <property type="nucleotide sequence ID" value="NZ_BMUB01000001.1"/>
</dbReference>
<dbReference type="GO" id="GO:0000150">
    <property type="term" value="F:DNA strand exchange activity"/>
    <property type="evidence" value="ECO:0007669"/>
    <property type="project" value="InterPro"/>
</dbReference>
<reference evidence="1" key="5">
    <citation type="submission" date="2020-09" db="EMBL/GenBank/DDBJ databases">
        <authorList>
            <person name="Sun Q."/>
            <person name="Ohkuma M."/>
        </authorList>
    </citation>
    <scope>NUCLEOTIDE SEQUENCE</scope>
    <source>
        <strain evidence="1">JCM 4434</strain>
    </source>
</reference>
<evidence type="ECO:0000313" key="2">
    <source>
        <dbReference type="EMBL" id="OEV35361.1"/>
    </source>
</evidence>
<accession>A0A1E7N3U0</accession>
<comment type="caution">
    <text evidence="2">The sequence shown here is derived from an EMBL/GenBank/DDBJ whole genome shotgun (WGS) entry which is preliminary data.</text>
</comment>
<reference evidence="3" key="3">
    <citation type="submission" date="2016-08" db="EMBL/GenBank/DDBJ databases">
        <title>Sequencing, assembly and comparative genomics of S. aureofaciens ATCC 10762.</title>
        <authorList>
            <person name="Gradnigo J.S."/>
            <person name="Johnson N."/>
            <person name="Somerville G.A."/>
        </authorList>
    </citation>
    <scope>NUCLEOTIDE SEQUENCE [LARGE SCALE GENOMIC DNA]</scope>
    <source>
        <strain evidence="3">ATCC 10762 / DSM 40127 / CCM 3239 / JCM 4008 / LMG 5968 / NBRC 12843 / NCIMB 8234 / A-377</strain>
    </source>
</reference>
<dbReference type="GeneID" id="97483825"/>
<reference evidence="2" key="4">
    <citation type="submission" date="2016-08" db="EMBL/GenBank/DDBJ databases">
        <title>Sequencing, Assembly and Comparative Genomics of S. aureofaciens ATCC 10762.</title>
        <authorList>
            <person name="Gradnigo J.S."/>
            <person name="Johnson N."/>
            <person name="Somerville G.A."/>
        </authorList>
    </citation>
    <scope>NUCLEOTIDE SEQUENCE [LARGE SCALE GENOMIC DNA]</scope>
    <source>
        <strain evidence="2">ATCC 10762</strain>
    </source>
</reference>
<keyword evidence="3" id="KW-1185">Reference proteome</keyword>
<dbReference type="Gene3D" id="3.40.50.1390">
    <property type="entry name" value="Resolvase, N-terminal catalytic domain"/>
    <property type="match status" value="1"/>
</dbReference>
<gene>
    <name evidence="1" type="ORF">GCM10010502_06480</name>
    <name evidence="2" type="ORF">HS99_0032625</name>
</gene>
<dbReference type="OrthoDB" id="4176998at2"/>
<evidence type="ECO:0008006" key="4">
    <source>
        <dbReference type="Google" id="ProtNLM"/>
    </source>
</evidence>
<dbReference type="Proteomes" id="UP000610124">
    <property type="component" value="Unassembled WGS sequence"/>
</dbReference>
<proteinExistence type="predicted"/>
<dbReference type="InterPro" id="IPR036162">
    <property type="entry name" value="Resolvase-like_N_sf"/>
</dbReference>
<dbReference type="AlphaFoldDB" id="A0A1E7N3U0"/>
<dbReference type="EMBL" id="BMUB01000001">
    <property type="protein sequence ID" value="GGU58462.1"/>
    <property type="molecule type" value="Genomic_DNA"/>
</dbReference>
<dbReference type="GO" id="GO:0003677">
    <property type="term" value="F:DNA binding"/>
    <property type="evidence" value="ECO:0007669"/>
    <property type="project" value="InterPro"/>
</dbReference>
<protein>
    <recommendedName>
        <fullName evidence="4">Resolvase/invertase-type recombinase catalytic domain-containing protein</fullName>
    </recommendedName>
</protein>
<dbReference type="EMBL" id="JPRF03000035">
    <property type="protein sequence ID" value="OEV35361.1"/>
    <property type="molecule type" value="Genomic_DNA"/>
</dbReference>
<evidence type="ECO:0000313" key="1">
    <source>
        <dbReference type="EMBL" id="GGU58462.1"/>
    </source>
</evidence>
<evidence type="ECO:0000313" key="3">
    <source>
        <dbReference type="Proteomes" id="UP000037395"/>
    </source>
</evidence>
<sequence length="109" mass="12315">MPPTIPFQVVLYLAKSNSAFPERELRMCESYANTFNWDISLIVVDDETHAKGPEHRPMLQAALQRLLDRRAGAILVPTKATISPIDGEFNEFAERVEKASGFIQIATRR</sequence>